<dbReference type="AlphaFoldDB" id="A0A5C1AS08"/>
<protein>
    <submittedName>
        <fullName evidence="8">Permease</fullName>
    </submittedName>
</protein>
<reference evidence="9" key="1">
    <citation type="submission" date="2019-08" db="EMBL/GenBank/DDBJ databases">
        <title>Limnoglobus roseus gen. nov., sp. nov., a novel freshwater planctomycete with a giant genome from the family Gemmataceae.</title>
        <authorList>
            <person name="Kulichevskaya I.S."/>
            <person name="Naumoff D.G."/>
            <person name="Miroshnikov K."/>
            <person name="Ivanova A."/>
            <person name="Philippov D.A."/>
            <person name="Hakobyan A."/>
            <person name="Rijpstra I.C."/>
            <person name="Sinninghe Damste J.S."/>
            <person name="Liesack W."/>
            <person name="Dedysh S.N."/>
        </authorList>
    </citation>
    <scope>NUCLEOTIDE SEQUENCE [LARGE SCALE GENOMIC DNA]</scope>
    <source>
        <strain evidence="9">PX52</strain>
    </source>
</reference>
<comment type="subcellular location">
    <subcellularLocation>
        <location evidence="1">Cell membrane</location>
        <topology evidence="1">Multi-pass membrane protein</topology>
    </subcellularLocation>
</comment>
<dbReference type="RefSeq" id="WP_246173555.1">
    <property type="nucleotide sequence ID" value="NZ_CP042425.1"/>
</dbReference>
<feature type="transmembrane region" description="Helical" evidence="7">
    <location>
        <begin position="200"/>
        <end position="218"/>
    </location>
</feature>
<proteinExistence type="inferred from homology"/>
<feature type="transmembrane region" description="Helical" evidence="7">
    <location>
        <begin position="53"/>
        <end position="75"/>
    </location>
</feature>
<feature type="transmembrane region" description="Helical" evidence="7">
    <location>
        <begin position="12"/>
        <end position="33"/>
    </location>
</feature>
<dbReference type="PANTHER" id="PTHR34184">
    <property type="entry name" value="UPF0718 PROTEIN YCGR"/>
    <property type="match status" value="1"/>
</dbReference>
<comment type="similarity">
    <text evidence="2">Belongs to the UPF0718 family.</text>
</comment>
<keyword evidence="9" id="KW-1185">Reference proteome</keyword>
<dbReference type="Proteomes" id="UP000324974">
    <property type="component" value="Chromosome"/>
</dbReference>
<keyword evidence="3" id="KW-1003">Cell membrane</keyword>
<feature type="transmembrane region" description="Helical" evidence="7">
    <location>
        <begin position="87"/>
        <end position="110"/>
    </location>
</feature>
<evidence type="ECO:0000313" key="8">
    <source>
        <dbReference type="EMBL" id="QEL20014.1"/>
    </source>
</evidence>
<keyword evidence="5 7" id="KW-1133">Transmembrane helix</keyword>
<feature type="transmembrane region" description="Helical" evidence="7">
    <location>
        <begin position="125"/>
        <end position="144"/>
    </location>
</feature>
<evidence type="ECO:0000256" key="2">
    <source>
        <dbReference type="ARBA" id="ARBA00006386"/>
    </source>
</evidence>
<keyword evidence="4 7" id="KW-0812">Transmembrane</keyword>
<evidence type="ECO:0000256" key="1">
    <source>
        <dbReference type="ARBA" id="ARBA00004651"/>
    </source>
</evidence>
<evidence type="ECO:0000313" key="9">
    <source>
        <dbReference type="Proteomes" id="UP000324974"/>
    </source>
</evidence>
<evidence type="ECO:0000256" key="7">
    <source>
        <dbReference type="SAM" id="Phobius"/>
    </source>
</evidence>
<sequence length="346" mass="37361">MVDQIRDFLLTFSSILWEAMPFIVLGAIVAGILEELLPQQWITKFMPKAPLASAAVGGALGLIFPMCECGIVVVMRRLLKKGLPLSCCIAYMLAGPIMNVVVLLSTYYAFKTHEIDGVRIGVDMVLLRALGGFLIATITGVIVYMMSKKTGVAALVTATAMPSSLPMADDDDAMAPGKPKPLIKRLSNISSTALHDFMDITVFLILGAILAAVAKMSIQPGTIERMSQDQPFLAIPLMMLLAVLMCLCSEADAFVAASFTKMAVSAKLAFLVLGPMLDLKLLMMFTRVFRARLIATIVVCVVTLSLLYSIVIHVTYRPITGPLLWPQGTASPTLPVDKPAPIEEKK</sequence>
<dbReference type="EMBL" id="CP042425">
    <property type="protein sequence ID" value="QEL20014.1"/>
    <property type="molecule type" value="Genomic_DNA"/>
</dbReference>
<dbReference type="KEGG" id="lrs:PX52LOC_07098"/>
<organism evidence="8 9">
    <name type="scientific">Limnoglobus roseus</name>
    <dbReference type="NCBI Taxonomy" id="2598579"/>
    <lineage>
        <taxon>Bacteria</taxon>
        <taxon>Pseudomonadati</taxon>
        <taxon>Planctomycetota</taxon>
        <taxon>Planctomycetia</taxon>
        <taxon>Gemmatales</taxon>
        <taxon>Gemmataceae</taxon>
        <taxon>Limnoglobus</taxon>
    </lineage>
</organism>
<evidence type="ECO:0000256" key="6">
    <source>
        <dbReference type="ARBA" id="ARBA00023136"/>
    </source>
</evidence>
<dbReference type="InterPro" id="IPR052923">
    <property type="entry name" value="UPF0718"/>
</dbReference>
<dbReference type="InterPro" id="IPR005524">
    <property type="entry name" value="DUF318"/>
</dbReference>
<dbReference type="PANTHER" id="PTHR34184:SF4">
    <property type="entry name" value="UPF0718 PROTEIN YCGR"/>
    <property type="match status" value="1"/>
</dbReference>
<evidence type="ECO:0000256" key="5">
    <source>
        <dbReference type="ARBA" id="ARBA00022989"/>
    </source>
</evidence>
<name>A0A5C1AS08_9BACT</name>
<feature type="transmembrane region" description="Helical" evidence="7">
    <location>
        <begin position="293"/>
        <end position="316"/>
    </location>
</feature>
<gene>
    <name evidence="8" type="ORF">PX52LOC_07098</name>
</gene>
<evidence type="ECO:0000256" key="3">
    <source>
        <dbReference type="ARBA" id="ARBA00022475"/>
    </source>
</evidence>
<evidence type="ECO:0000256" key="4">
    <source>
        <dbReference type="ARBA" id="ARBA00022692"/>
    </source>
</evidence>
<keyword evidence="6 7" id="KW-0472">Membrane</keyword>
<dbReference type="Pfam" id="PF03773">
    <property type="entry name" value="ArsP_1"/>
    <property type="match status" value="1"/>
</dbReference>
<dbReference type="GO" id="GO:0005886">
    <property type="term" value="C:plasma membrane"/>
    <property type="evidence" value="ECO:0007669"/>
    <property type="project" value="UniProtKB-SubCell"/>
</dbReference>
<accession>A0A5C1AS08</accession>